<evidence type="ECO:0000256" key="4">
    <source>
        <dbReference type="ARBA" id="ARBA00023159"/>
    </source>
</evidence>
<dbReference type="Gene3D" id="1.10.10.10">
    <property type="entry name" value="Winged helix-like DNA-binding domain superfamily/Winged helix DNA-binding domain"/>
    <property type="match status" value="1"/>
</dbReference>
<evidence type="ECO:0000256" key="8">
    <source>
        <dbReference type="SAM" id="MobiDB-lite"/>
    </source>
</evidence>
<dbReference type="PANTHER" id="PTHR47316">
    <property type="entry name" value="FORKHEAD BOX PROTEIN H1"/>
    <property type="match status" value="1"/>
</dbReference>
<keyword evidence="11" id="KW-1185">Reference proteome</keyword>
<dbReference type="GO" id="GO:0001228">
    <property type="term" value="F:DNA-binding transcription activator activity, RNA polymerase II-specific"/>
    <property type="evidence" value="ECO:0007669"/>
    <property type="project" value="TreeGrafter"/>
</dbReference>
<evidence type="ECO:0000259" key="9">
    <source>
        <dbReference type="PROSITE" id="PS50039"/>
    </source>
</evidence>
<dbReference type="InParanoid" id="E4WZT9"/>
<keyword evidence="5" id="KW-0804">Transcription</keyword>
<dbReference type="SUPFAM" id="SSF46785">
    <property type="entry name" value="Winged helix' DNA-binding domain"/>
    <property type="match status" value="1"/>
</dbReference>
<keyword evidence="2" id="KW-0805">Transcription regulation</keyword>
<dbReference type="InterPro" id="IPR001766">
    <property type="entry name" value="Fork_head_dom"/>
</dbReference>
<keyword evidence="6 7" id="KW-0539">Nucleus</keyword>
<sequence length="490" mass="54570">MNRGSTHKRASLSLFGFPGRGEIKRGTLYRHPEISGRKKGLTRVLGYQRRGKPPYSYVALVSICIQSSPTKKLRLREILKNIEQMFPFFQGDYRGWKDSVRHNLTQNDCFRQILRDPTKPNGKGNFWTVAVEAISGEMYKRQNTSVAYQAPEGKTYVADLRQVYDFFNGTPKAGVPHNPSNPMTIFENVILQDIQAAPSHPTIDFKPAHEYAPFGTGLLNPYTLAQAYRQHHSHSHQHAQPSQFMMPISSNTLSYANSTSGSLSSSPSSSLSDFSPKKSPAFPLSPSDLLRNSPVQESADAQEDQNTSSSSERADSPTGVVEHRPRTKPTLKRKRSPEEEQELKEQSEIKKCKQELKKTARKVNVYNLDSGVPPPNVALPNVKPKAVTTGHKHSIRSILNLDQSEDLSNGPPVVELDGRRQLSPPVVPPPVCQPYNSAGYPPMPYLNSPHISLPNMPLPDFSAGVQNQNFLYAPWYNASSFISTLAPKNV</sequence>
<gene>
    <name evidence="10" type="ORF">GSOID_T00013454001</name>
</gene>
<dbReference type="PROSITE" id="PS50039">
    <property type="entry name" value="FORK_HEAD_3"/>
    <property type="match status" value="1"/>
</dbReference>
<organism evidence="10">
    <name type="scientific">Oikopleura dioica</name>
    <name type="common">Tunicate</name>
    <dbReference type="NCBI Taxonomy" id="34765"/>
    <lineage>
        <taxon>Eukaryota</taxon>
        <taxon>Metazoa</taxon>
        <taxon>Chordata</taxon>
        <taxon>Tunicata</taxon>
        <taxon>Appendicularia</taxon>
        <taxon>Copelata</taxon>
        <taxon>Oikopleuridae</taxon>
        <taxon>Oikopleura</taxon>
    </lineage>
</organism>
<dbReference type="OrthoDB" id="5954824at2759"/>
<evidence type="ECO:0000256" key="5">
    <source>
        <dbReference type="ARBA" id="ARBA00023163"/>
    </source>
</evidence>
<proteinExistence type="predicted"/>
<dbReference type="InterPro" id="IPR047511">
    <property type="entry name" value="FH_FOXH1"/>
</dbReference>
<evidence type="ECO:0000256" key="6">
    <source>
        <dbReference type="ARBA" id="ARBA00023242"/>
    </source>
</evidence>
<feature type="domain" description="Fork-head" evidence="9">
    <location>
        <begin position="52"/>
        <end position="143"/>
    </location>
</feature>
<dbReference type="InterPro" id="IPR030456">
    <property type="entry name" value="TF_fork_head_CS_2"/>
</dbReference>
<keyword evidence="4" id="KW-0010">Activator</keyword>
<feature type="compositionally biased region" description="Basic residues" evidence="8">
    <location>
        <begin position="325"/>
        <end position="335"/>
    </location>
</feature>
<dbReference type="PROSITE" id="PS00657">
    <property type="entry name" value="FORK_HEAD_1"/>
    <property type="match status" value="1"/>
</dbReference>
<accession>E4WZT9</accession>
<evidence type="ECO:0000313" key="11">
    <source>
        <dbReference type="Proteomes" id="UP000001307"/>
    </source>
</evidence>
<dbReference type="PANTHER" id="PTHR47316:SF1">
    <property type="entry name" value="FORKHEAD BOX PROTEIN H1"/>
    <property type="match status" value="1"/>
</dbReference>
<dbReference type="InterPro" id="IPR018122">
    <property type="entry name" value="TF_fork_head_CS_1"/>
</dbReference>
<protein>
    <recommendedName>
        <fullName evidence="9">Fork-head domain-containing protein</fullName>
    </recommendedName>
</protein>
<dbReference type="EMBL" id="FN653019">
    <property type="protein sequence ID" value="CBY22685.1"/>
    <property type="molecule type" value="Genomic_DNA"/>
</dbReference>
<dbReference type="PROSITE" id="PS00658">
    <property type="entry name" value="FORK_HEAD_2"/>
    <property type="match status" value="1"/>
</dbReference>
<dbReference type="Pfam" id="PF00250">
    <property type="entry name" value="Forkhead"/>
    <property type="match status" value="1"/>
</dbReference>
<evidence type="ECO:0000256" key="2">
    <source>
        <dbReference type="ARBA" id="ARBA00023015"/>
    </source>
</evidence>
<comment type="subcellular location">
    <subcellularLocation>
        <location evidence="1 7">Nucleus</location>
    </subcellularLocation>
</comment>
<evidence type="ECO:0000313" key="10">
    <source>
        <dbReference type="EMBL" id="CBY22685.1"/>
    </source>
</evidence>
<dbReference type="GO" id="GO:0007179">
    <property type="term" value="P:transforming growth factor beta receptor signaling pathway"/>
    <property type="evidence" value="ECO:0007669"/>
    <property type="project" value="TreeGrafter"/>
</dbReference>
<dbReference type="SMART" id="SM00339">
    <property type="entry name" value="FH"/>
    <property type="match status" value="1"/>
</dbReference>
<evidence type="ECO:0000256" key="1">
    <source>
        <dbReference type="ARBA" id="ARBA00004123"/>
    </source>
</evidence>
<evidence type="ECO:0000256" key="7">
    <source>
        <dbReference type="PROSITE-ProRule" id="PRU00089"/>
    </source>
</evidence>
<dbReference type="AlphaFoldDB" id="E4WZT9"/>
<feature type="compositionally biased region" description="Low complexity" evidence="8">
    <location>
        <begin position="255"/>
        <end position="280"/>
    </location>
</feature>
<keyword evidence="3 7" id="KW-0238">DNA-binding</keyword>
<dbReference type="InterPro" id="IPR036388">
    <property type="entry name" value="WH-like_DNA-bd_sf"/>
</dbReference>
<dbReference type="CDD" id="cd20022">
    <property type="entry name" value="FH_FOXH"/>
    <property type="match status" value="1"/>
</dbReference>
<dbReference type="PRINTS" id="PR00053">
    <property type="entry name" value="FORKHEAD"/>
</dbReference>
<evidence type="ECO:0000256" key="3">
    <source>
        <dbReference type="ARBA" id="ARBA00023125"/>
    </source>
</evidence>
<reference evidence="10" key="1">
    <citation type="journal article" date="2010" name="Science">
        <title>Plasticity of animal genome architecture unmasked by rapid evolution of a pelagic tunicate.</title>
        <authorList>
            <person name="Denoeud F."/>
            <person name="Henriet S."/>
            <person name="Mungpakdee S."/>
            <person name="Aury J.M."/>
            <person name="Da Silva C."/>
            <person name="Brinkmann H."/>
            <person name="Mikhaleva J."/>
            <person name="Olsen L.C."/>
            <person name="Jubin C."/>
            <person name="Canestro C."/>
            <person name="Bouquet J.M."/>
            <person name="Danks G."/>
            <person name="Poulain J."/>
            <person name="Campsteijn C."/>
            <person name="Adamski M."/>
            <person name="Cross I."/>
            <person name="Yadetie F."/>
            <person name="Muffato M."/>
            <person name="Louis A."/>
            <person name="Butcher S."/>
            <person name="Tsagkogeorga G."/>
            <person name="Konrad A."/>
            <person name="Singh S."/>
            <person name="Jensen M.F."/>
            <person name="Cong E.H."/>
            <person name="Eikeseth-Otteraa H."/>
            <person name="Noel B."/>
            <person name="Anthouard V."/>
            <person name="Porcel B.M."/>
            <person name="Kachouri-Lafond R."/>
            <person name="Nishino A."/>
            <person name="Ugolini M."/>
            <person name="Chourrout P."/>
            <person name="Nishida H."/>
            <person name="Aasland R."/>
            <person name="Huzurbazar S."/>
            <person name="Westhof E."/>
            <person name="Delsuc F."/>
            <person name="Lehrach H."/>
            <person name="Reinhardt R."/>
            <person name="Weissenbach J."/>
            <person name="Roy S.W."/>
            <person name="Artiguenave F."/>
            <person name="Postlethwait J.H."/>
            <person name="Manak J.R."/>
            <person name="Thompson E.M."/>
            <person name="Jaillon O."/>
            <person name="Du Pasquier L."/>
            <person name="Boudinot P."/>
            <person name="Liberles D.A."/>
            <person name="Volff J.N."/>
            <person name="Philippe H."/>
            <person name="Lenhard B."/>
            <person name="Roest Crollius H."/>
            <person name="Wincker P."/>
            <person name="Chourrout D."/>
        </authorList>
    </citation>
    <scope>NUCLEOTIDE SEQUENCE [LARGE SCALE GENOMIC DNA]</scope>
</reference>
<dbReference type="Proteomes" id="UP000001307">
    <property type="component" value="Unassembled WGS sequence"/>
</dbReference>
<name>E4WZT9_OIKDI</name>
<feature type="region of interest" description="Disordered" evidence="8">
    <location>
        <begin position="255"/>
        <end position="348"/>
    </location>
</feature>
<dbReference type="FunFam" id="1.10.10.10:FF:000278">
    <property type="entry name" value="Forkhead box protein H1"/>
    <property type="match status" value="1"/>
</dbReference>
<dbReference type="GO" id="GO:0000976">
    <property type="term" value="F:transcription cis-regulatory region binding"/>
    <property type="evidence" value="ECO:0007669"/>
    <property type="project" value="TreeGrafter"/>
</dbReference>
<feature type="DNA-binding region" description="Fork-head" evidence="7">
    <location>
        <begin position="52"/>
        <end position="143"/>
    </location>
</feature>
<dbReference type="InterPro" id="IPR052327">
    <property type="entry name" value="Activin_resp_transcr_regulator"/>
</dbReference>
<dbReference type="GO" id="GO:0046332">
    <property type="term" value="F:SMAD binding"/>
    <property type="evidence" value="ECO:0007669"/>
    <property type="project" value="UniProtKB-ARBA"/>
</dbReference>
<dbReference type="GO" id="GO:0032444">
    <property type="term" value="C:activin responsive factor complex"/>
    <property type="evidence" value="ECO:0007669"/>
    <property type="project" value="TreeGrafter"/>
</dbReference>
<dbReference type="InterPro" id="IPR036390">
    <property type="entry name" value="WH_DNA-bd_sf"/>
</dbReference>